<comment type="catalytic activity">
    <reaction evidence="7">
        <text>7alpha,12alpha-dihydroxy-3-oxo-5beta-cholan-24-oate + NADH + H(+) = isocholate + NAD(+)</text>
        <dbReference type="Rhea" id="RHEA:47512"/>
        <dbReference type="ChEBI" id="CHEBI:15378"/>
        <dbReference type="ChEBI" id="CHEBI:57540"/>
        <dbReference type="ChEBI" id="CHEBI:57945"/>
        <dbReference type="ChEBI" id="CHEBI:87735"/>
        <dbReference type="ChEBI" id="CHEBI:87736"/>
    </reaction>
    <physiologicalReaction direction="left-to-right" evidence="7">
        <dbReference type="Rhea" id="RHEA:47513"/>
    </physiologicalReaction>
</comment>
<dbReference type="CDD" id="cd05233">
    <property type="entry name" value="SDR_c"/>
    <property type="match status" value="1"/>
</dbReference>
<dbReference type="HOGENOM" id="CLU_010194_1_3_11"/>
<dbReference type="SUPFAM" id="SSF51735">
    <property type="entry name" value="NAD(P)-binding Rossmann-fold domains"/>
    <property type="match status" value="1"/>
</dbReference>
<evidence type="ECO:0000256" key="8">
    <source>
        <dbReference type="ARBA" id="ARBA00052953"/>
    </source>
</evidence>
<keyword evidence="4" id="KW-0753">Steroid metabolism</keyword>
<gene>
    <name evidence="13" type="ordered locus">Olsu_1020</name>
</gene>
<dbReference type="FunFam" id="3.40.50.720:FF:000084">
    <property type="entry name" value="Short-chain dehydrogenase reductase"/>
    <property type="match status" value="1"/>
</dbReference>
<reference evidence="13 14" key="1">
    <citation type="journal article" date="2010" name="Stand. Genomic Sci.">
        <title>Complete genome sequence of Olsenella uli type strain (VPI D76D-27C).</title>
        <authorList>
            <person name="Goker M."/>
            <person name="Held B."/>
            <person name="Lucas S."/>
            <person name="Nolan M."/>
            <person name="Yasawong M."/>
            <person name="Glavina Del Rio T."/>
            <person name="Tice H."/>
            <person name="Cheng J.F."/>
            <person name="Bruce D."/>
            <person name="Detter J.C."/>
            <person name="Tapia R."/>
            <person name="Han C."/>
            <person name="Goodwin L."/>
            <person name="Pitluck S."/>
            <person name="Liolios K."/>
            <person name="Ivanova N."/>
            <person name="Mavromatis K."/>
            <person name="Mikhailova N."/>
            <person name="Pati A."/>
            <person name="Chen A."/>
            <person name="Palaniappan K."/>
            <person name="Land M."/>
            <person name="Hauser L."/>
            <person name="Chang Y.J."/>
            <person name="Jeffries C.D."/>
            <person name="Rohde M."/>
            <person name="Sikorski J."/>
            <person name="Pukall R."/>
            <person name="Woyke T."/>
            <person name="Bristow J."/>
            <person name="Eisen J.A."/>
            <person name="Markowitz V."/>
            <person name="Hugenholtz P."/>
            <person name="Kyrpides N.C."/>
            <person name="Klenk H.P."/>
            <person name="Lapidus A."/>
        </authorList>
    </citation>
    <scope>NUCLEOTIDE SEQUENCE [LARGE SCALE GENOMIC DNA]</scope>
    <source>
        <strain evidence="14">ATCC 49627 / DSM 7084 / CIP 109912 / JCM 12494 / NCIMB 702895 / VPI D76D-27C</strain>
    </source>
</reference>
<dbReference type="PATRIC" id="fig|633147.7.peg.525"/>
<evidence type="ECO:0000256" key="3">
    <source>
        <dbReference type="ARBA" id="ARBA00023098"/>
    </source>
</evidence>
<dbReference type="GeneID" id="78512441"/>
<evidence type="ECO:0000256" key="5">
    <source>
        <dbReference type="ARBA" id="ARBA00050257"/>
    </source>
</evidence>
<dbReference type="Gene3D" id="3.40.50.720">
    <property type="entry name" value="NAD(P)-binding Rossmann-like Domain"/>
    <property type="match status" value="1"/>
</dbReference>
<dbReference type="PANTHER" id="PTHR42760">
    <property type="entry name" value="SHORT-CHAIN DEHYDROGENASES/REDUCTASES FAMILY MEMBER"/>
    <property type="match status" value="1"/>
</dbReference>
<keyword evidence="14" id="KW-1185">Reference proteome</keyword>
<comment type="similarity">
    <text evidence="1 11">Belongs to the short-chain dehydrogenases/reductases (SDR) family.</text>
</comment>
<dbReference type="KEGG" id="ols:Olsu_1020"/>
<dbReference type="eggNOG" id="COG1028">
    <property type="taxonomic scope" value="Bacteria"/>
</dbReference>
<evidence type="ECO:0000256" key="2">
    <source>
        <dbReference type="ARBA" id="ARBA00023002"/>
    </source>
</evidence>
<keyword evidence="2" id="KW-0560">Oxidoreductase</keyword>
<dbReference type="EMBL" id="CP002106">
    <property type="protein sequence ID" value="ADK68131.1"/>
    <property type="molecule type" value="Genomic_DNA"/>
</dbReference>
<dbReference type="PRINTS" id="PR00081">
    <property type="entry name" value="GDHRDH"/>
</dbReference>
<dbReference type="PROSITE" id="PS00061">
    <property type="entry name" value="ADH_SHORT"/>
    <property type="match status" value="1"/>
</dbReference>
<evidence type="ECO:0000313" key="14">
    <source>
        <dbReference type="Proteomes" id="UP000000333"/>
    </source>
</evidence>
<dbReference type="AlphaFoldDB" id="E1QVH8"/>
<keyword evidence="3" id="KW-0443">Lipid metabolism</keyword>
<dbReference type="Proteomes" id="UP000000333">
    <property type="component" value="Chromosome"/>
</dbReference>
<dbReference type="InterPro" id="IPR002347">
    <property type="entry name" value="SDR_fam"/>
</dbReference>
<comment type="catalytic activity">
    <reaction evidence="5">
        <text>12alpha-hydroxy-3-oxo-5beta-cholan-24-oate + NADH + H(+) = isodeoxycholate + NAD(+)</text>
        <dbReference type="Rhea" id="RHEA:47492"/>
        <dbReference type="ChEBI" id="CHEBI:15378"/>
        <dbReference type="ChEBI" id="CHEBI:57540"/>
        <dbReference type="ChEBI" id="CHEBI:57945"/>
        <dbReference type="ChEBI" id="CHEBI:87733"/>
        <dbReference type="ChEBI" id="CHEBI:87734"/>
    </reaction>
    <physiologicalReaction direction="left-to-right" evidence="5">
        <dbReference type="Rhea" id="RHEA:47493"/>
    </physiologicalReaction>
</comment>
<sequence length="251" mass="25667">MAFDFTGKTAIVTGGAGGIGSEIAKGIVEGGGHVVVTDINEEAGREFVSSLGEGSHFYKLNIADADEVRSTVGRIVSDIPGINVLINVAGIISAKPFEDIDDAEWNRTIGINLTGTFTMCSAIFPHLREIGGGRIVNVSSVAGKLGGGLLGTAAYASSKAGVNGLTKAIAKEGGEYGISCNAVCPSFTITGMTTALQDDPEKNAKVIGMIPLGRAACPSEPAQMVLFFAYDLASFVNGEIGDCDGGIVMDG</sequence>
<comment type="catalytic activity">
    <reaction evidence="6">
        <text>3-oxochenodeoxycholate + NADH + H(+) = isochenodeoxycholate + NAD(+)</text>
        <dbReference type="Rhea" id="RHEA:47516"/>
        <dbReference type="ChEBI" id="CHEBI:15378"/>
        <dbReference type="ChEBI" id="CHEBI:57540"/>
        <dbReference type="ChEBI" id="CHEBI:57945"/>
        <dbReference type="ChEBI" id="CHEBI:87730"/>
        <dbReference type="ChEBI" id="CHEBI:87731"/>
    </reaction>
    <physiologicalReaction direction="left-to-right" evidence="6">
        <dbReference type="Rhea" id="RHEA:47517"/>
    </physiologicalReaction>
</comment>
<protein>
    <recommendedName>
        <fullName evidence="9">3beta-hydroxycholanate 3-dehydrogenase (NAD(+))</fullName>
        <ecNumber evidence="9">1.1.1.391</ecNumber>
    </recommendedName>
    <alternativeName>
        <fullName evidence="10">NAD-dependent bile acid 3beta-dehydrogenase</fullName>
    </alternativeName>
</protein>
<evidence type="ECO:0000256" key="4">
    <source>
        <dbReference type="ARBA" id="ARBA00023221"/>
    </source>
</evidence>
<dbReference type="PANTHER" id="PTHR42760:SF133">
    <property type="entry name" value="3-OXOACYL-[ACYL-CARRIER-PROTEIN] REDUCTASE"/>
    <property type="match status" value="1"/>
</dbReference>
<dbReference type="OrthoDB" id="9808187at2"/>
<evidence type="ECO:0000256" key="9">
    <source>
        <dbReference type="ARBA" id="ARBA00067031"/>
    </source>
</evidence>
<dbReference type="SMART" id="SM00822">
    <property type="entry name" value="PKS_KR"/>
    <property type="match status" value="1"/>
</dbReference>
<evidence type="ECO:0000256" key="10">
    <source>
        <dbReference type="ARBA" id="ARBA00081284"/>
    </source>
</evidence>
<evidence type="ECO:0000256" key="11">
    <source>
        <dbReference type="RuleBase" id="RU000363"/>
    </source>
</evidence>
<dbReference type="GO" id="GO:0008202">
    <property type="term" value="P:steroid metabolic process"/>
    <property type="evidence" value="ECO:0007669"/>
    <property type="project" value="UniProtKB-KW"/>
</dbReference>
<comment type="catalytic activity">
    <reaction evidence="8">
        <text>3-oxo-5beta-cholan-24-oate + NADH + H(+) = isolithocholate + NAD(+)</text>
        <dbReference type="Rhea" id="RHEA:47508"/>
        <dbReference type="ChEBI" id="CHEBI:11867"/>
        <dbReference type="ChEBI" id="CHEBI:15378"/>
        <dbReference type="ChEBI" id="CHEBI:57540"/>
        <dbReference type="ChEBI" id="CHEBI:57945"/>
        <dbReference type="ChEBI" id="CHEBI:87728"/>
        <dbReference type="EC" id="1.1.1.391"/>
    </reaction>
    <physiologicalReaction direction="left-to-right" evidence="8">
        <dbReference type="Rhea" id="RHEA:47509"/>
    </physiologicalReaction>
</comment>
<dbReference type="Pfam" id="PF00106">
    <property type="entry name" value="adh_short"/>
    <property type="match status" value="1"/>
</dbReference>
<dbReference type="InterPro" id="IPR057326">
    <property type="entry name" value="KR_dom"/>
</dbReference>
<dbReference type="GO" id="GO:0016616">
    <property type="term" value="F:oxidoreductase activity, acting on the CH-OH group of donors, NAD or NADP as acceptor"/>
    <property type="evidence" value="ECO:0007669"/>
    <property type="project" value="TreeGrafter"/>
</dbReference>
<proteinExistence type="inferred from homology"/>
<organism evidence="13 14">
    <name type="scientific">Olsenella uli (strain ATCC 49627 / DSM 7084 / CCUG 31166 / CIP 109912 / JCM 12494 / LMG 11480 / NCIMB 702895 / VPI D76D-27C)</name>
    <name type="common">Lactobacillus uli</name>
    <dbReference type="NCBI Taxonomy" id="633147"/>
    <lineage>
        <taxon>Bacteria</taxon>
        <taxon>Bacillati</taxon>
        <taxon>Actinomycetota</taxon>
        <taxon>Coriobacteriia</taxon>
        <taxon>Coriobacteriales</taxon>
        <taxon>Atopobiaceae</taxon>
        <taxon>Olsenella</taxon>
    </lineage>
</organism>
<dbReference type="InterPro" id="IPR036291">
    <property type="entry name" value="NAD(P)-bd_dom_sf"/>
</dbReference>
<dbReference type="PRINTS" id="PR00080">
    <property type="entry name" value="SDRFAMILY"/>
</dbReference>
<dbReference type="InterPro" id="IPR020904">
    <property type="entry name" value="Sc_DH/Rdtase_CS"/>
</dbReference>
<evidence type="ECO:0000256" key="6">
    <source>
        <dbReference type="ARBA" id="ARBA00050953"/>
    </source>
</evidence>
<dbReference type="STRING" id="633147.Olsu_1020"/>
<name>E1QVH8_OLSUV</name>
<accession>E1QVH8</accession>
<dbReference type="RefSeq" id="WP_013251883.1">
    <property type="nucleotide sequence ID" value="NC_014363.1"/>
</dbReference>
<evidence type="ECO:0000313" key="13">
    <source>
        <dbReference type="EMBL" id="ADK68131.1"/>
    </source>
</evidence>
<dbReference type="EC" id="1.1.1.391" evidence="9"/>
<evidence type="ECO:0000259" key="12">
    <source>
        <dbReference type="SMART" id="SM00822"/>
    </source>
</evidence>
<feature type="domain" description="Ketoreductase" evidence="12">
    <location>
        <begin position="8"/>
        <end position="186"/>
    </location>
</feature>
<evidence type="ECO:0000256" key="7">
    <source>
        <dbReference type="ARBA" id="ARBA00052497"/>
    </source>
</evidence>
<evidence type="ECO:0000256" key="1">
    <source>
        <dbReference type="ARBA" id="ARBA00006484"/>
    </source>
</evidence>